<dbReference type="InterPro" id="IPR000719">
    <property type="entry name" value="Prot_kinase_dom"/>
</dbReference>
<dbReference type="PROSITE" id="PS00107">
    <property type="entry name" value="PROTEIN_KINASE_ATP"/>
    <property type="match status" value="1"/>
</dbReference>
<dbReference type="SMART" id="SM00220">
    <property type="entry name" value="S_TKc"/>
    <property type="match status" value="1"/>
</dbReference>
<dbReference type="GO" id="GO:0005829">
    <property type="term" value="C:cytosol"/>
    <property type="evidence" value="ECO:0007669"/>
    <property type="project" value="TreeGrafter"/>
</dbReference>
<evidence type="ECO:0000256" key="7">
    <source>
        <dbReference type="ARBA" id="ARBA00047292"/>
    </source>
</evidence>
<dbReference type="GO" id="GO:0005634">
    <property type="term" value="C:nucleus"/>
    <property type="evidence" value="ECO:0007669"/>
    <property type="project" value="TreeGrafter"/>
</dbReference>
<sequence>MEFTERKTSAPSLREIASSIHIKDAQSGRQKVSATSSTIEPHLPPEEVKPPFTKLIQKLPSSGPLQIKSLNEFFKQSKTDFEQMYVDKSECLIKITDFNLIKKLGSGGFGSVILAEHKQDQSLYAIKVVDKKLVIERKCVRYVNSEKRILQSVNFPFVLYLKYFFVDSTFLYFVMPFVPGGDFYQFLMNHSPLSETDAKFYIGQLVLALEYLHNLEIIHRDVKPENVIMDALGYLKLADFGQCVRCYGNEKAWTMTGTPEYMAPEILNGRGYNCSVDWWSMGVTAFEVCAGHRPFSHENKKKLYTLILNVKYSIPKKFSSQLKKFVSCLLVKEPSKRLGNNNKTYLTIRDHAWFQDTDWLALLNRVIQAPYLPETSIA</sequence>
<evidence type="ECO:0000259" key="13">
    <source>
        <dbReference type="PROSITE" id="PS51285"/>
    </source>
</evidence>
<evidence type="ECO:0000256" key="2">
    <source>
        <dbReference type="ARBA" id="ARBA00022527"/>
    </source>
</evidence>
<dbReference type="InterPro" id="IPR008271">
    <property type="entry name" value="Ser/Thr_kinase_AS"/>
</dbReference>
<dbReference type="SUPFAM" id="SSF56112">
    <property type="entry name" value="Protein kinase-like (PK-like)"/>
    <property type="match status" value="1"/>
</dbReference>
<evidence type="ECO:0000259" key="12">
    <source>
        <dbReference type="PROSITE" id="PS50011"/>
    </source>
</evidence>
<dbReference type="PANTHER" id="PTHR24353:SF153">
    <property type="entry name" value="CAMP-DEPENDENT PROTEIN KINASE CATALYTIC SUBUNIT 1"/>
    <property type="match status" value="1"/>
</dbReference>
<dbReference type="PROSITE" id="PS50011">
    <property type="entry name" value="PROTEIN_KINASE_DOM"/>
    <property type="match status" value="1"/>
</dbReference>
<evidence type="ECO:0000256" key="9">
    <source>
        <dbReference type="PROSITE-ProRule" id="PRU10141"/>
    </source>
</evidence>
<dbReference type="PROSITE" id="PS00108">
    <property type="entry name" value="PROTEIN_KINASE_ST"/>
    <property type="match status" value="1"/>
</dbReference>
<evidence type="ECO:0000256" key="8">
    <source>
        <dbReference type="ARBA" id="ARBA00047454"/>
    </source>
</evidence>
<comment type="catalytic activity">
    <reaction evidence="8">
        <text>L-seryl-[protein] + ATP = O-phospho-L-seryl-[protein] + ADP + H(+)</text>
        <dbReference type="Rhea" id="RHEA:17989"/>
        <dbReference type="Rhea" id="RHEA-COMP:9863"/>
        <dbReference type="Rhea" id="RHEA-COMP:11604"/>
        <dbReference type="ChEBI" id="CHEBI:15378"/>
        <dbReference type="ChEBI" id="CHEBI:29999"/>
        <dbReference type="ChEBI" id="CHEBI:30616"/>
        <dbReference type="ChEBI" id="CHEBI:83421"/>
        <dbReference type="ChEBI" id="CHEBI:456216"/>
        <dbReference type="EC" id="2.7.11.11"/>
    </reaction>
</comment>
<dbReference type="InterPro" id="IPR000961">
    <property type="entry name" value="AGC-kinase_C"/>
</dbReference>
<dbReference type="InterPro" id="IPR045270">
    <property type="entry name" value="STKc_AGC"/>
</dbReference>
<dbReference type="PANTHER" id="PTHR24353">
    <property type="entry name" value="CYCLIC NUCLEOTIDE-DEPENDENT PROTEIN KINASE"/>
    <property type="match status" value="1"/>
</dbReference>
<dbReference type="InterPro" id="IPR017441">
    <property type="entry name" value="Protein_kinase_ATP_BS"/>
</dbReference>
<dbReference type="Pfam" id="PF00069">
    <property type="entry name" value="Pkinase"/>
    <property type="match status" value="1"/>
</dbReference>
<evidence type="ECO:0000256" key="10">
    <source>
        <dbReference type="RuleBase" id="RU000304"/>
    </source>
</evidence>
<protein>
    <recommendedName>
        <fullName evidence="1">cAMP-dependent protein kinase</fullName>
        <ecNumber evidence="1">2.7.11.11</ecNumber>
    </recommendedName>
</protein>
<comment type="similarity">
    <text evidence="10">Belongs to the protein kinase superfamily.</text>
</comment>
<reference evidence="14" key="1">
    <citation type="submission" date="2015-11" db="EMBL/GenBank/DDBJ databases">
        <title>De novo transcriptome assembly of four potential Pierce s Disease insect vectors from Arizona vineyards.</title>
        <authorList>
            <person name="Tassone E.E."/>
        </authorList>
    </citation>
    <scope>NUCLEOTIDE SEQUENCE</scope>
</reference>
<keyword evidence="3" id="KW-0808">Transferase</keyword>
<organism evidence="14">
    <name type="scientific">Graphocephala atropunctata</name>
    <dbReference type="NCBI Taxonomy" id="36148"/>
    <lineage>
        <taxon>Eukaryota</taxon>
        <taxon>Metazoa</taxon>
        <taxon>Ecdysozoa</taxon>
        <taxon>Arthropoda</taxon>
        <taxon>Hexapoda</taxon>
        <taxon>Insecta</taxon>
        <taxon>Pterygota</taxon>
        <taxon>Neoptera</taxon>
        <taxon>Paraneoptera</taxon>
        <taxon>Hemiptera</taxon>
        <taxon>Auchenorrhyncha</taxon>
        <taxon>Membracoidea</taxon>
        <taxon>Cicadellidae</taxon>
        <taxon>Cicadellinae</taxon>
        <taxon>Cicadellini</taxon>
        <taxon>Graphocephala</taxon>
    </lineage>
</organism>
<dbReference type="GO" id="GO:0004691">
    <property type="term" value="F:cAMP-dependent protein kinase activity"/>
    <property type="evidence" value="ECO:0007669"/>
    <property type="project" value="UniProtKB-EC"/>
</dbReference>
<name>A0A1B6MS62_9HEMI</name>
<proteinExistence type="inferred from homology"/>
<evidence type="ECO:0000256" key="11">
    <source>
        <dbReference type="SAM" id="MobiDB-lite"/>
    </source>
</evidence>
<feature type="region of interest" description="Disordered" evidence="11">
    <location>
        <begin position="23"/>
        <end position="44"/>
    </location>
</feature>
<dbReference type="FunFam" id="1.10.510.10:FF:000210">
    <property type="entry name" value="Non-specific serine/threonine protein kinase"/>
    <property type="match status" value="1"/>
</dbReference>
<feature type="binding site" evidence="9">
    <location>
        <position position="127"/>
    </location>
    <ligand>
        <name>ATP</name>
        <dbReference type="ChEBI" id="CHEBI:30616"/>
    </ligand>
</feature>
<dbReference type="GO" id="GO:0005952">
    <property type="term" value="C:cAMP-dependent protein kinase complex"/>
    <property type="evidence" value="ECO:0007669"/>
    <property type="project" value="TreeGrafter"/>
</dbReference>
<keyword evidence="2 10" id="KW-0723">Serine/threonine-protein kinase</keyword>
<comment type="catalytic activity">
    <reaction evidence="7">
        <text>L-threonyl-[protein] + ATP = O-phospho-L-threonyl-[protein] + ADP + H(+)</text>
        <dbReference type="Rhea" id="RHEA:46608"/>
        <dbReference type="Rhea" id="RHEA-COMP:11060"/>
        <dbReference type="Rhea" id="RHEA-COMP:11605"/>
        <dbReference type="ChEBI" id="CHEBI:15378"/>
        <dbReference type="ChEBI" id="CHEBI:30013"/>
        <dbReference type="ChEBI" id="CHEBI:30616"/>
        <dbReference type="ChEBI" id="CHEBI:61977"/>
        <dbReference type="ChEBI" id="CHEBI:456216"/>
        <dbReference type="EC" id="2.7.11.11"/>
    </reaction>
</comment>
<dbReference type="AlphaFoldDB" id="A0A1B6MS62"/>
<evidence type="ECO:0000256" key="4">
    <source>
        <dbReference type="ARBA" id="ARBA00022741"/>
    </source>
</evidence>
<dbReference type="Gene3D" id="3.30.200.20">
    <property type="entry name" value="Phosphorylase Kinase, domain 1"/>
    <property type="match status" value="1"/>
</dbReference>
<accession>A0A1B6MS62</accession>
<keyword evidence="4 9" id="KW-0547">Nucleotide-binding</keyword>
<feature type="compositionally biased region" description="Polar residues" evidence="11">
    <location>
        <begin position="27"/>
        <end position="39"/>
    </location>
</feature>
<gene>
    <name evidence="14" type="ORF">g.757</name>
</gene>
<feature type="domain" description="AGC-kinase C-terminal" evidence="13">
    <location>
        <begin position="355"/>
        <end position="378"/>
    </location>
</feature>
<keyword evidence="6 9" id="KW-0067">ATP-binding</keyword>
<evidence type="ECO:0000256" key="1">
    <source>
        <dbReference type="ARBA" id="ARBA00012444"/>
    </source>
</evidence>
<dbReference type="PROSITE" id="PS51285">
    <property type="entry name" value="AGC_KINASE_CTER"/>
    <property type="match status" value="1"/>
</dbReference>
<feature type="domain" description="Protein kinase" evidence="12">
    <location>
        <begin position="98"/>
        <end position="354"/>
    </location>
</feature>
<dbReference type="EC" id="2.7.11.11" evidence="1"/>
<keyword evidence="5" id="KW-0418">Kinase</keyword>
<dbReference type="Gene3D" id="1.10.510.10">
    <property type="entry name" value="Transferase(Phosphotransferase) domain 1"/>
    <property type="match status" value="1"/>
</dbReference>
<dbReference type="CDD" id="cd05123">
    <property type="entry name" value="STKc_AGC"/>
    <property type="match status" value="1"/>
</dbReference>
<dbReference type="GO" id="GO:0005524">
    <property type="term" value="F:ATP binding"/>
    <property type="evidence" value="ECO:0007669"/>
    <property type="project" value="UniProtKB-UniRule"/>
</dbReference>
<evidence type="ECO:0000256" key="6">
    <source>
        <dbReference type="ARBA" id="ARBA00022840"/>
    </source>
</evidence>
<evidence type="ECO:0000256" key="3">
    <source>
        <dbReference type="ARBA" id="ARBA00022679"/>
    </source>
</evidence>
<dbReference type="InterPro" id="IPR011009">
    <property type="entry name" value="Kinase-like_dom_sf"/>
</dbReference>
<dbReference type="EMBL" id="GEBQ01001244">
    <property type="protein sequence ID" value="JAT38733.1"/>
    <property type="molecule type" value="Transcribed_RNA"/>
</dbReference>
<evidence type="ECO:0000313" key="14">
    <source>
        <dbReference type="EMBL" id="JAT38733.1"/>
    </source>
</evidence>
<evidence type="ECO:0000256" key="5">
    <source>
        <dbReference type="ARBA" id="ARBA00022777"/>
    </source>
</evidence>